<evidence type="ECO:0000259" key="4">
    <source>
        <dbReference type="Pfam" id="PF12571"/>
    </source>
</evidence>
<proteinExistence type="predicted"/>
<reference evidence="5 6" key="1">
    <citation type="submission" date="2013-01" db="EMBL/GenBank/DDBJ databases">
        <title>The Genome Sequence of Escherichia coli KTE182.</title>
        <authorList>
            <consortium name="The Broad Institute Genome Sequencing Platform"/>
            <consortium name="The Broad Institute Genome Sequencing Center for Infectious Disease"/>
            <person name="Feldgarden M."/>
            <person name="Nielsen K.L."/>
            <person name="Frimodt-Moller N."/>
            <person name="Andersen P.S."/>
            <person name="Walker B."/>
            <person name="Young S.K."/>
            <person name="Zeng Q."/>
            <person name="Gargeya S."/>
            <person name="Fitzgerald M."/>
            <person name="Haas B."/>
            <person name="Abouelleil A."/>
            <person name="Alvarado L."/>
            <person name="Arachchi H.M."/>
            <person name="Berlin A.M."/>
            <person name="Chapman S.B."/>
            <person name="Dewar J."/>
            <person name="Goldberg J."/>
            <person name="Griggs A."/>
            <person name="Gujja S."/>
            <person name="Hansen M."/>
            <person name="Howarth C."/>
            <person name="Imamovic A."/>
            <person name="Larimer J."/>
            <person name="McCowan C."/>
            <person name="Murphy C."/>
            <person name="Neiman D."/>
            <person name="Pearson M."/>
            <person name="Priest M."/>
            <person name="Roberts A."/>
            <person name="Saif S."/>
            <person name="Shea T."/>
            <person name="Sisk P."/>
            <person name="Sykes S."/>
            <person name="Wortman J."/>
            <person name="Nusbaum C."/>
            <person name="Birren B."/>
        </authorList>
    </citation>
    <scope>NUCLEOTIDE SEQUENCE [LARGE SCALE GENOMIC DNA]</scope>
    <source>
        <strain evidence="5 6">KTE182</strain>
    </source>
</reference>
<dbReference type="InterPro" id="IPR051934">
    <property type="entry name" value="Phage_Tail_Fiber_Structural"/>
</dbReference>
<dbReference type="AlphaFoldDB" id="S1PUP6"/>
<comment type="subcellular location">
    <subcellularLocation>
        <location evidence="1">Virion</location>
    </subcellularLocation>
</comment>
<dbReference type="PATRIC" id="fig|1181728.3.peg.2579"/>
<dbReference type="GO" id="GO:0019062">
    <property type="term" value="P:virion attachment to host cell"/>
    <property type="evidence" value="ECO:0007669"/>
    <property type="project" value="InterPro"/>
</dbReference>
<dbReference type="InterPro" id="IPR005068">
    <property type="entry name" value="Phage_lambda_Stf-r2"/>
</dbReference>
<evidence type="ECO:0000313" key="6">
    <source>
        <dbReference type="Proteomes" id="UP000014179"/>
    </source>
</evidence>
<sequence>MSTTTRKFKTVITDTGAKKLAQAAAPDGKPVRLTHMAVGDGGGTLPTPDSKQTRLVHEVWRHTVNRVILDATHQNRIIAELVIPPETGGFWIREIGVFDEHGDLIAVGNTAESYKPTVAEGSGRAQTFRTILTVSSTASVALTVDNTMVMATVDYVDDKLKEHEQSRRHPDASLTAKGFVQLSSATNSDSETLAATPKAVKAAYDLANGKYTAQDATTARKGIVQLSSATNSTSETQAATPKAVKAAYDLANAKYTAQDATTARKGIVQLSSATNSPSETLAATPKAVKAVMDETNKKAPLNSPALTGTPTTPTARQGTNNTQIASTAFVMAAIAALVDSSPDALNTLNKLAAALGNDPNFATTMTNALAGKQPKDATLTALAGLATAADRFPYFTGNDVASLATLTKVGRDILAKSTVAAVIEYLGLQETVNQASGALQKNQNGADIPGKDTFTKNIGACRAYSAWLNIGGDSQVWTTAQFISWLESQGAFNHPYWMCKGSWAYANNKVITDTGCGNICLAGAVVEVIGTRGAMTIRVTTPSTSSGGGITNAQFTYINHGDAYAPGWRRDYNTKNQQPAFALGQTGRRVANDKAVGWNWNSGVYDADISGASTLILHFNMNAGSCPAVQFRVNYRNGGIFYRSARDGYGFEANWSEFYTTTRKPSAGDVGAYTQAECNSRFITGIRLGGLSSVQTWNGPGWSDRSGYVVTGSVNGNRDELIDTTQARPVQYCINGTWYNAGSI</sequence>
<comment type="caution">
    <text evidence="5">The sequence shown here is derived from an EMBL/GenBank/DDBJ whole genome shotgun (WGS) entry which is preliminary data.</text>
</comment>
<dbReference type="GO" id="GO:0046718">
    <property type="term" value="P:symbiont entry into host cell"/>
    <property type="evidence" value="ECO:0007669"/>
    <property type="project" value="InterPro"/>
</dbReference>
<dbReference type="Pfam" id="PF12571">
    <property type="entry name" value="Phage_tail_fib"/>
    <property type="match status" value="1"/>
</dbReference>
<gene>
    <name evidence="5" type="ORF">A13A_02509</name>
</gene>
<feature type="region of interest" description="Disordered" evidence="3">
    <location>
        <begin position="298"/>
        <end position="319"/>
    </location>
</feature>
<dbReference type="EMBL" id="ASUG01000038">
    <property type="protein sequence ID" value="EOW96969.1"/>
    <property type="molecule type" value="Genomic_DNA"/>
</dbReference>
<dbReference type="RefSeq" id="WP_001675247.1">
    <property type="nucleotide sequence ID" value="NZ_KE136862.1"/>
</dbReference>
<organism evidence="5 6">
    <name type="scientific">Escherichia coli KTE182</name>
    <dbReference type="NCBI Taxonomy" id="1181728"/>
    <lineage>
        <taxon>Bacteria</taxon>
        <taxon>Pseudomonadati</taxon>
        <taxon>Pseudomonadota</taxon>
        <taxon>Gammaproteobacteria</taxon>
        <taxon>Enterobacterales</taxon>
        <taxon>Enterobacteriaceae</taxon>
        <taxon>Escherichia</taxon>
    </lineage>
</organism>
<evidence type="ECO:0000313" key="5">
    <source>
        <dbReference type="EMBL" id="EOW96969.1"/>
    </source>
</evidence>
<keyword evidence="2" id="KW-0945">Host-virus interaction</keyword>
<evidence type="ECO:0000256" key="1">
    <source>
        <dbReference type="ARBA" id="ARBA00004328"/>
    </source>
</evidence>
<dbReference type="PANTHER" id="PTHR35191:SF1">
    <property type="entry name" value="PROPHAGE SIDE TAIL FIBER PROTEIN HOMOLOG STFQ-RELATED"/>
    <property type="match status" value="1"/>
</dbReference>
<accession>S1PUP6</accession>
<dbReference type="Proteomes" id="UP000014179">
    <property type="component" value="Unassembled WGS sequence"/>
</dbReference>
<name>S1PUP6_ECOLX</name>
<evidence type="ECO:0000256" key="3">
    <source>
        <dbReference type="SAM" id="MobiDB-lite"/>
    </source>
</evidence>
<dbReference type="InterPro" id="IPR022225">
    <property type="entry name" value="Phage_tail_fibre_N"/>
</dbReference>
<protein>
    <submittedName>
        <fullName evidence="5">Phage tail fiber protein</fullName>
    </submittedName>
</protein>
<dbReference type="PANTHER" id="PTHR35191">
    <property type="entry name" value="PROPHAGE SIDE TAIL FIBER PROTEIN HOMOLOG STFQ-RELATED"/>
    <property type="match status" value="1"/>
</dbReference>
<dbReference type="Pfam" id="PF03406">
    <property type="entry name" value="Phage_fiber_2"/>
    <property type="match status" value="3"/>
</dbReference>
<dbReference type="HOGENOM" id="CLU_008928_11_1_6"/>
<feature type="domain" description="Phage tail fibre protein N-terminal" evidence="4">
    <location>
        <begin position="6"/>
        <end position="153"/>
    </location>
</feature>
<evidence type="ECO:0000256" key="2">
    <source>
        <dbReference type="ARBA" id="ARBA00022581"/>
    </source>
</evidence>